<dbReference type="KEGG" id="ock:EXM22_08085"/>
<sequence>MIKKITVFSAFLFFSISIFPVFSNSAEVWTRLYKRSNSLEQKEMVLQNIVRLNDRAVEPVLIEALEEMVKNQEKFRGDRALMTKWVDMTSMIVKALGNLKSRDAEDLLWFVVTHPADDSLLKADALVALGEIRAVKYAPEIATLLRNLNFNTQQDNPTNAEIEAYGSVMALQKMRDPAGFEPVFYAASGWYSRRTKELALESLKTMADDPTEPIMNIMKDADFKTKKVALMVEKDSSAPLENKSKVAILALTEGHKYQTNDKNQQDDLSKLRVEAIKILIENESKDDASVPLLKKTIELAKDGNEIIYSYFALGVIGSDAAVDVLTEKLSLYNQRQSDGIEASRDQLEYIKQIIKSIGMSGNSRGNAILTEVQFSNYTPAINRLAKQAQEALQ</sequence>
<evidence type="ECO:0000313" key="2">
    <source>
        <dbReference type="Proteomes" id="UP000324209"/>
    </source>
</evidence>
<reference evidence="1 2" key="1">
    <citation type="submission" date="2019-02" db="EMBL/GenBank/DDBJ databases">
        <title>Complete Genome Sequence and Methylome Analysis of free living Spirochaetas.</title>
        <authorList>
            <person name="Fomenkov A."/>
            <person name="Dubinina G."/>
            <person name="Leshcheva N."/>
            <person name="Mikheeva N."/>
            <person name="Grabovich M."/>
            <person name="Vincze T."/>
            <person name="Roberts R.J."/>
        </authorList>
    </citation>
    <scope>NUCLEOTIDE SEQUENCE [LARGE SCALE GENOMIC DNA]</scope>
    <source>
        <strain evidence="1 2">K2</strain>
    </source>
</reference>
<proteinExistence type="predicted"/>
<dbReference type="RefSeq" id="WP_149486023.1">
    <property type="nucleotide sequence ID" value="NZ_CP036150.1"/>
</dbReference>
<organism evidence="1 2">
    <name type="scientific">Oceanispirochaeta crateris</name>
    <dbReference type="NCBI Taxonomy" id="2518645"/>
    <lineage>
        <taxon>Bacteria</taxon>
        <taxon>Pseudomonadati</taxon>
        <taxon>Spirochaetota</taxon>
        <taxon>Spirochaetia</taxon>
        <taxon>Spirochaetales</taxon>
        <taxon>Spirochaetaceae</taxon>
        <taxon>Oceanispirochaeta</taxon>
    </lineage>
</organism>
<dbReference type="InterPro" id="IPR011989">
    <property type="entry name" value="ARM-like"/>
</dbReference>
<keyword evidence="2" id="KW-1185">Reference proteome</keyword>
<dbReference type="OrthoDB" id="358196at2"/>
<dbReference type="AlphaFoldDB" id="A0A5C1QIG3"/>
<protein>
    <recommendedName>
        <fullName evidence="3">HEAT repeat domain-containing protein</fullName>
    </recommendedName>
</protein>
<dbReference type="Gene3D" id="1.25.10.10">
    <property type="entry name" value="Leucine-rich Repeat Variant"/>
    <property type="match status" value="1"/>
</dbReference>
<evidence type="ECO:0000313" key="1">
    <source>
        <dbReference type="EMBL" id="QEN07943.1"/>
    </source>
</evidence>
<evidence type="ECO:0008006" key="3">
    <source>
        <dbReference type="Google" id="ProtNLM"/>
    </source>
</evidence>
<name>A0A5C1QIG3_9SPIO</name>
<dbReference type="Proteomes" id="UP000324209">
    <property type="component" value="Chromosome"/>
</dbReference>
<gene>
    <name evidence="1" type="ORF">EXM22_08085</name>
</gene>
<accession>A0A5C1QIG3</accession>
<dbReference type="EMBL" id="CP036150">
    <property type="protein sequence ID" value="QEN07943.1"/>
    <property type="molecule type" value="Genomic_DNA"/>
</dbReference>